<dbReference type="Gene3D" id="2.60.120.200">
    <property type="match status" value="1"/>
</dbReference>
<reference evidence="9 10" key="1">
    <citation type="submission" date="2017-03" db="EMBL/GenBank/DDBJ databases">
        <title>Genomes of endolithic fungi from Antarctica.</title>
        <authorList>
            <person name="Coleine C."/>
            <person name="Masonjones S."/>
            <person name="Stajich J.E."/>
        </authorList>
    </citation>
    <scope>NUCLEOTIDE SEQUENCE [LARGE SCALE GENOMIC DNA]</scope>
    <source>
        <strain evidence="9 10">CCFEE 5311</strain>
    </source>
</reference>
<feature type="region of interest" description="Disordered" evidence="6">
    <location>
        <begin position="1624"/>
        <end position="1650"/>
    </location>
</feature>
<evidence type="ECO:0000256" key="5">
    <source>
        <dbReference type="PROSITE-ProRule" id="PRU00221"/>
    </source>
</evidence>
<dbReference type="InterPro" id="IPR036372">
    <property type="entry name" value="BEACH_dom_sf"/>
</dbReference>
<dbReference type="Pfam" id="PF23295">
    <property type="entry name" value="Arm_4"/>
    <property type="match status" value="1"/>
</dbReference>
<dbReference type="PROSITE" id="PS50082">
    <property type="entry name" value="WD_REPEATS_2"/>
    <property type="match status" value="2"/>
</dbReference>
<dbReference type="Proteomes" id="UP000310066">
    <property type="component" value="Unassembled WGS sequence"/>
</dbReference>
<dbReference type="SMART" id="SM00320">
    <property type="entry name" value="WD40"/>
    <property type="match status" value="2"/>
</dbReference>
<evidence type="ECO:0000259" key="7">
    <source>
        <dbReference type="PROSITE" id="PS50197"/>
    </source>
</evidence>
<dbReference type="SUPFAM" id="SSF49899">
    <property type="entry name" value="Concanavalin A-like lectins/glucanases"/>
    <property type="match status" value="1"/>
</dbReference>
<dbReference type="Pfam" id="PF02138">
    <property type="entry name" value="Beach"/>
    <property type="match status" value="1"/>
</dbReference>
<dbReference type="CDD" id="cd06071">
    <property type="entry name" value="Beach"/>
    <property type="match status" value="1"/>
</dbReference>
<dbReference type="InterPro" id="IPR001680">
    <property type="entry name" value="WD40_rpt"/>
</dbReference>
<feature type="domain" description="BEACH" evidence="7">
    <location>
        <begin position="1831"/>
        <end position="2126"/>
    </location>
</feature>
<dbReference type="InterPro" id="IPR051944">
    <property type="entry name" value="BEACH_domain_protein"/>
</dbReference>
<sequence>MASQVGEVGRTRSSTSASRGLDAVERESVTADLVRRLAWREGTASVETTIRLTEAAAELRGTIGRDSAARDVFRHAAGFETILTTIEDLTQISSNEQTQTRESLTDLVDGLLSVLAVATNDDRGNQKYFDQHLDGWASLKASLGTFHLASIGSGDDARINGRVGEICKSLLRLAVNDAGFDLPSFGPPAVEGVIETVPEANYQEPNASRIHIIENPQAACIAVQLAVGDMNSDYDQSALTVAVLSALSRLCNGNLRNTVALWHTQALTTVLDAMLRRDPVSSVRDAAQSLVLCFTDLGLGSLDDVERLFRQARETDEAKELLLAILQKSKGPSYVQFDLTRYGYSSIELPSFPRAFPPATDYTLTAWVRVDTFDPNSHTTLFGAFDSSQACFILIYLEQDSHQLILQTSVRSSRPSVRFKSTRFAAGKWYHIALVHRKATSDPRQSPAILFVNGDFAEQVKCAYPEAPAAHDEKPVTESPGPGSQRAKAVQAFFGTPHDLASRLGRDEVHSKWSLASAHLYASALTDEFVAVQHRLGPGYTGNYQDCLGPLLTYRASAELNRYNELLHPEKSDRSDIVTATESRGSEVVPESRLLLSLNASAVIRLDGNDDLMQDIKHELDRKAYARYLLLAQKARAIAINLAIPTVNEAISRSYGTGILTGDPVIAAPKRLDDATWSLAGCLPLVVRLLEAASTKLAFLQAVRMYFECVVDNWRISEAMEKGNGFGMLATIIREKLGFDTGFATTNAPVAAKPPASVLNVEDRQHLPAELMRLILDYVGYRSLKPEDSMLINPMAYRVLLVDFDTWRRCNVETQKLYYQQFVHFVVQNRHQAFNAKRLVRMRVVRKLIEALKSESISKEAVEPLMRALKALVDNGSAGVLYKDLAMFVAWGLQDERAMALKPMRNLASIAHLTQRVASWARHAKSSRPSSSAIRRFNKAVPNRWLLHLLAEPQVRDFKTPFVERNSGWVTLRSRLKMHWRSEALWLTCFAILFGSDVPTVSLDSRLNVFTMIEIFRIGTSTVVVNPEVLPALMAMLETGLRTAIKDNEESSDADAALLKAIIQFLNELYTRSPAFQDFAVSTRYIQDLSFVLYPALVGSDRLSAETELQADRDTLSFRGQEVKMGPHSSSLNERPPSVRSMNANEDKRTPSPLPTKRIQGPRRLSSFVMVNPTPRAQFSTALAPKKAEPVKLNTGNDLVEALLEVAISLFIDLICGKRDFQGIGLFLKVPPGFREHQAFFCSFLQINTFTQLWNHLELRQSLLRDGTVLKSLSRYCQHIAEAVFEGWFIDGAQPVLDFTGHLLEYLQQPDVCEIKAVKLCSHHTSSIRVVFLRVTLWRLSELDDSADETLTVAFLDKMNYWQTILFSSENQETLFIRLICFLLYLRLVADSHLVRLAAARLWRTVLVHKPTTSATLLTVAMGAERRHLSTGFMKLVELDDEDFIVWVDENKAELDTAFLTSLNKPWNDFVTEENTRNAQTAQHRLEKRQEKLRQWQAEESTADDLNHRYEVATSHWRANVHAQERLKLSRATQDYHENAVHLTSLYSKMERRLQEPCSLEPNPEAPKWLLDETEAPNRMRIRTIRDQERKPVIQSKLKASVNRKVSSRLAINTRVAQMSEDILSSLPGSPLPDDLDGNKDVAGRPRAASASSQLLEGGFEIVDDPKEDDDGVVEDKNPCEGLLVIGKRCLYLQDSYFQRSDGEIVSASQAPEDERDPYVHLISGKDIGSQRDTHHVGDTESRNWTWSEVLSVSKRRFLFRDVSVEVFFADGRSYLLTCISPKIRDELYSAITGKAPHVHSAAAVAGEDAWRLDNLVNPQEVPQSIGTRFAAAFNNTPTYAATKKWMRGEMSNFQYLMLVNTLAGRTFNDLTQYPVFPWVLADYTSEELDLNSRKTFRDLSKPMGCQTVAREAEYRDRYKQFAEMGDVNAPPFHYGTHYSSAMIVTSYLIRLQPFVQSYLLLQGGSFDHADRLFDSVGRAWLSASRETMSDVRELIPEFYCLPEAFVNINKYDFGAKQGDGATVNDVQLPPWAKGDPHLFVAKHREALESPYVSQDLHKWIDLVFGHKQRGEAAIEATNVFNHLSYRGAKDLDTIEDPVERLATIGIVHSFGQTPHQVFQRPHPGREAAKSAVARLDTFAETLVRLPDSLFDSDERVANLTFSDALGRLLCAGPGRLELAPRHDRYMQWGFADNSIRFFSSNTKRLLGLNENAHIGRITAAVLADSKTLVTAGADCTIAVWTVNTSRDLVDLQPKTCLFGHRKPVTLLAASRVFSTLLSVSTDGQVLLWGLNRLTCVRVLLPAGGPRVQAARVSNATGRIVLCQGSHVLLFTINGHLLVKQKICDDNPDDSSDEGGIVTCAFYEGAGNEYLERELLLTGHRHGVANIWALTTKPEDGTWYLQLVKRLNHVDASREDGGNMAASITAILPMPAAVYTGDEMGRVWEWDCVVRAGSGGGGRGR</sequence>
<dbReference type="Gene3D" id="2.30.29.30">
    <property type="entry name" value="Pleckstrin-homology domain (PH domain)/Phosphotyrosine-binding domain (PTB)"/>
    <property type="match status" value="1"/>
</dbReference>
<name>A0A4U0V076_9PEZI</name>
<evidence type="ECO:0000313" key="10">
    <source>
        <dbReference type="Proteomes" id="UP000310066"/>
    </source>
</evidence>
<organism evidence="9 10">
    <name type="scientific">Friedmanniomyces endolithicus</name>
    <dbReference type="NCBI Taxonomy" id="329885"/>
    <lineage>
        <taxon>Eukaryota</taxon>
        <taxon>Fungi</taxon>
        <taxon>Dikarya</taxon>
        <taxon>Ascomycota</taxon>
        <taxon>Pezizomycotina</taxon>
        <taxon>Dothideomycetes</taxon>
        <taxon>Dothideomycetidae</taxon>
        <taxon>Mycosphaerellales</taxon>
        <taxon>Teratosphaeriaceae</taxon>
        <taxon>Friedmanniomyces</taxon>
    </lineage>
</organism>
<gene>
    <name evidence="9" type="ORF">B0A54_08129</name>
</gene>
<accession>A0A4U0V076</accession>
<dbReference type="PANTHER" id="PTHR46108">
    <property type="entry name" value="BLUE CHEESE"/>
    <property type="match status" value="1"/>
</dbReference>
<feature type="domain" description="BEACH-type PH" evidence="8">
    <location>
        <begin position="1660"/>
        <end position="1793"/>
    </location>
</feature>
<dbReference type="EMBL" id="NAJP01000026">
    <property type="protein sequence ID" value="TKA41703.1"/>
    <property type="molecule type" value="Genomic_DNA"/>
</dbReference>
<dbReference type="InterPro" id="IPR011993">
    <property type="entry name" value="PH-like_dom_sf"/>
</dbReference>
<evidence type="ECO:0000313" key="9">
    <source>
        <dbReference type="EMBL" id="TKA41703.1"/>
    </source>
</evidence>
<proteinExistence type="predicted"/>
<dbReference type="InterPro" id="IPR056252">
    <property type="entry name" value="Alfy-like_Arm-like"/>
</dbReference>
<protein>
    <recommendedName>
        <fullName evidence="4">Beige protein homolog 1</fullName>
    </recommendedName>
</protein>
<dbReference type="Pfam" id="PF13385">
    <property type="entry name" value="Laminin_G_3"/>
    <property type="match status" value="1"/>
</dbReference>
<dbReference type="SUPFAM" id="SSF50978">
    <property type="entry name" value="WD40 repeat-like"/>
    <property type="match status" value="1"/>
</dbReference>
<dbReference type="PROSITE" id="PS50197">
    <property type="entry name" value="BEACH"/>
    <property type="match status" value="1"/>
</dbReference>
<dbReference type="FunFam" id="1.10.1540.10:FF:000001">
    <property type="entry name" value="neurobeachin isoform X1"/>
    <property type="match status" value="1"/>
</dbReference>
<dbReference type="OrthoDB" id="26681at2759"/>
<evidence type="ECO:0000256" key="6">
    <source>
        <dbReference type="SAM" id="MobiDB-lite"/>
    </source>
</evidence>
<dbReference type="STRING" id="329885.A0A4U0V076"/>
<feature type="repeat" description="WD" evidence="5">
    <location>
        <begin position="2258"/>
        <end position="2299"/>
    </location>
</feature>
<keyword evidence="1 5" id="KW-0853">WD repeat</keyword>
<dbReference type="PROSITE" id="PS51783">
    <property type="entry name" value="PH_BEACH"/>
    <property type="match status" value="1"/>
</dbReference>
<comment type="caution">
    <text evidence="9">The sequence shown here is derived from an EMBL/GenBank/DDBJ whole genome shotgun (WGS) entry which is preliminary data.</text>
</comment>
<feature type="region of interest" description="Disordered" evidence="6">
    <location>
        <begin position="1117"/>
        <end position="1158"/>
    </location>
</feature>
<dbReference type="InterPro" id="IPR036322">
    <property type="entry name" value="WD40_repeat_dom_sf"/>
</dbReference>
<comment type="function">
    <text evidence="3">May be involved in protein sorting and cell wall formation.</text>
</comment>
<dbReference type="Gene3D" id="1.10.1540.10">
    <property type="entry name" value="BEACH domain"/>
    <property type="match status" value="1"/>
</dbReference>
<feature type="repeat" description="WD" evidence="5">
    <location>
        <begin position="2211"/>
        <end position="2251"/>
    </location>
</feature>
<dbReference type="InterPro" id="IPR000409">
    <property type="entry name" value="BEACH_dom"/>
</dbReference>
<dbReference type="Gene3D" id="2.130.10.10">
    <property type="entry name" value="YVTN repeat-like/Quinoprotein amine dehydrogenase"/>
    <property type="match status" value="1"/>
</dbReference>
<dbReference type="Pfam" id="PF14844">
    <property type="entry name" value="PH_BEACH"/>
    <property type="match status" value="1"/>
</dbReference>
<dbReference type="InterPro" id="IPR013320">
    <property type="entry name" value="ConA-like_dom_sf"/>
</dbReference>
<dbReference type="SUPFAM" id="SSF50729">
    <property type="entry name" value="PH domain-like"/>
    <property type="match status" value="1"/>
</dbReference>
<dbReference type="SUPFAM" id="SSF81837">
    <property type="entry name" value="BEACH domain"/>
    <property type="match status" value="1"/>
</dbReference>
<dbReference type="InterPro" id="IPR015943">
    <property type="entry name" value="WD40/YVTN_repeat-like_dom_sf"/>
</dbReference>
<evidence type="ECO:0000256" key="4">
    <source>
        <dbReference type="ARBA" id="ARBA00073334"/>
    </source>
</evidence>
<dbReference type="InterPro" id="IPR023362">
    <property type="entry name" value="PH-BEACH_dom"/>
</dbReference>
<evidence type="ECO:0000256" key="2">
    <source>
        <dbReference type="ARBA" id="ARBA00022737"/>
    </source>
</evidence>
<evidence type="ECO:0000256" key="3">
    <source>
        <dbReference type="ARBA" id="ARBA00054699"/>
    </source>
</evidence>
<evidence type="ECO:0000256" key="1">
    <source>
        <dbReference type="ARBA" id="ARBA00022574"/>
    </source>
</evidence>
<evidence type="ECO:0000259" key="8">
    <source>
        <dbReference type="PROSITE" id="PS51783"/>
    </source>
</evidence>
<keyword evidence="2" id="KW-0677">Repeat</keyword>
<dbReference type="SMART" id="SM01026">
    <property type="entry name" value="Beach"/>
    <property type="match status" value="1"/>
</dbReference>
<feature type="region of interest" description="Disordered" evidence="6">
    <location>
        <begin position="1"/>
        <end position="23"/>
    </location>
</feature>
<dbReference type="PANTHER" id="PTHR46108:SF4">
    <property type="entry name" value="BLUE CHEESE"/>
    <property type="match status" value="1"/>
</dbReference>